<dbReference type="EMBL" id="JARAWP010000041">
    <property type="protein sequence ID" value="MDX3025076.1"/>
    <property type="molecule type" value="Genomic_DNA"/>
</dbReference>
<dbReference type="InterPro" id="IPR011990">
    <property type="entry name" value="TPR-like_helical_dom_sf"/>
</dbReference>
<reference evidence="6 8" key="1">
    <citation type="journal article" date="2023" name="Microb. Genom.">
        <title>Mesoterricola silvestris gen. nov., sp. nov., Mesoterricola sediminis sp. nov., Geothrix oryzae sp. nov., Geothrix edaphica sp. nov., Geothrix rubra sp. nov., and Geothrix limicola sp. nov., six novel members of Acidobacteriota isolated from soils.</title>
        <authorList>
            <person name="Weisberg A.J."/>
            <person name="Pearce E."/>
            <person name="Kramer C.G."/>
            <person name="Chang J.H."/>
            <person name="Clarke C.R."/>
        </authorList>
    </citation>
    <scope>NUCLEOTIDE SEQUENCE</scope>
    <source>
        <strain evidence="7 8">NB05-1H</strain>
        <strain evidence="6">NRRL_B-16521</strain>
    </source>
</reference>
<evidence type="ECO:0000256" key="5">
    <source>
        <dbReference type="ARBA" id="ARBA00038253"/>
    </source>
</evidence>
<evidence type="ECO:0000313" key="6">
    <source>
        <dbReference type="EMBL" id="MDX2967063.1"/>
    </source>
</evidence>
<dbReference type="InterPro" id="IPR019734">
    <property type="entry name" value="TPR_rpt"/>
</dbReference>
<dbReference type="SMART" id="SM00028">
    <property type="entry name" value="TPR"/>
    <property type="match status" value="7"/>
</dbReference>
<dbReference type="Pfam" id="PF13424">
    <property type="entry name" value="TPR_12"/>
    <property type="match status" value="1"/>
</dbReference>
<protein>
    <submittedName>
        <fullName evidence="6">Tetratricopeptide repeat protein</fullName>
    </submittedName>
</protein>
<evidence type="ECO:0000256" key="4">
    <source>
        <dbReference type="ARBA" id="ARBA00022803"/>
    </source>
</evidence>
<organism evidence="6 9">
    <name type="scientific">Streptomyces acidiscabies</name>
    <dbReference type="NCBI Taxonomy" id="42234"/>
    <lineage>
        <taxon>Bacteria</taxon>
        <taxon>Bacillati</taxon>
        <taxon>Actinomycetota</taxon>
        <taxon>Actinomycetes</taxon>
        <taxon>Kitasatosporales</taxon>
        <taxon>Streptomycetaceae</taxon>
        <taxon>Streptomyces</taxon>
    </lineage>
</organism>
<evidence type="ECO:0000313" key="7">
    <source>
        <dbReference type="EMBL" id="MDX3025076.1"/>
    </source>
</evidence>
<keyword evidence="8" id="KW-1185">Reference proteome</keyword>
<dbReference type="EMBL" id="JARAWC010000080">
    <property type="protein sequence ID" value="MDX2967063.1"/>
    <property type="molecule type" value="Genomic_DNA"/>
</dbReference>
<dbReference type="SUPFAM" id="SSF48452">
    <property type="entry name" value="TPR-like"/>
    <property type="match status" value="2"/>
</dbReference>
<dbReference type="AlphaFoldDB" id="A0AAP6BLS3"/>
<comment type="similarity">
    <text evidence="5">Belongs to the Rap family.</text>
</comment>
<evidence type="ECO:0000256" key="1">
    <source>
        <dbReference type="ARBA" id="ARBA00004496"/>
    </source>
</evidence>
<comment type="caution">
    <text evidence="6">The sequence shown here is derived from an EMBL/GenBank/DDBJ whole genome shotgun (WGS) entry which is preliminary data.</text>
</comment>
<dbReference type="GO" id="GO:0005737">
    <property type="term" value="C:cytoplasm"/>
    <property type="evidence" value="ECO:0007669"/>
    <property type="project" value="UniProtKB-SubCell"/>
</dbReference>
<gene>
    <name evidence="6" type="ORF">PV399_46325</name>
    <name evidence="7" type="ORF">PV666_45505</name>
</gene>
<comment type="subcellular location">
    <subcellularLocation>
        <location evidence="1">Cytoplasm</location>
    </subcellularLocation>
</comment>
<evidence type="ECO:0000256" key="3">
    <source>
        <dbReference type="ARBA" id="ARBA00022737"/>
    </source>
</evidence>
<name>A0AAP6BLS3_9ACTN</name>
<dbReference type="Proteomes" id="UP001282288">
    <property type="component" value="Unassembled WGS sequence"/>
</dbReference>
<proteinExistence type="inferred from homology"/>
<keyword evidence="3" id="KW-0677">Repeat</keyword>
<dbReference type="Pfam" id="PF13181">
    <property type="entry name" value="TPR_8"/>
    <property type="match status" value="1"/>
</dbReference>
<evidence type="ECO:0000256" key="2">
    <source>
        <dbReference type="ARBA" id="ARBA00022490"/>
    </source>
</evidence>
<evidence type="ECO:0000313" key="8">
    <source>
        <dbReference type="Proteomes" id="UP001272987"/>
    </source>
</evidence>
<dbReference type="InterPro" id="IPR051476">
    <property type="entry name" value="Bac_ResReg_Asp_Phosphatase"/>
</dbReference>
<sequence>MHDLVRAYAGALVTEEEAGRARMQLQVMYCVRLAVAYEVITKPDQPQKLFAGGPEEALSWFETERLGMLNAVRWCGPEDRQMAVLSLQTALALVPHLRNRHAFDDMLDVATIARDTARRLDAGHGETVALSALSAALIHLRRFEEGLDSCRERLELCDQVGDLEGRYYAWSGIATALQRLGRLDEALDAREQALANALALDDPPCAALARAQLAATLGDCGRLAEACETLSLAVAEFEELGMRHQLAEPLYNLAEYLRRSGQFDQALPHAVRSLRVSGEFNDWRGQAGSWGLIGLILRESGRRVEAVQAFTRSLEWSRLLGDEHQAGVAWLGLSASLTNLKRYHEAIDAARFAIELGTKFEEWGFVGDASYNLGFSLRKVRRKGEARLAFRAAVDAYERCGLSERAAEVRKLAGGS</sequence>
<accession>A0AAP6BLS3</accession>
<keyword evidence="2" id="KW-0963">Cytoplasm</keyword>
<evidence type="ECO:0000313" key="9">
    <source>
        <dbReference type="Proteomes" id="UP001282288"/>
    </source>
</evidence>
<dbReference type="Gene3D" id="1.25.40.10">
    <property type="entry name" value="Tetratricopeptide repeat domain"/>
    <property type="match status" value="2"/>
</dbReference>
<dbReference type="PANTHER" id="PTHR46630:SF1">
    <property type="entry name" value="TETRATRICOPEPTIDE REPEAT PROTEIN 29"/>
    <property type="match status" value="1"/>
</dbReference>
<dbReference type="Proteomes" id="UP001272987">
    <property type="component" value="Unassembled WGS sequence"/>
</dbReference>
<dbReference type="PANTHER" id="PTHR46630">
    <property type="entry name" value="TETRATRICOPEPTIDE REPEAT PROTEIN 29"/>
    <property type="match status" value="1"/>
</dbReference>
<dbReference type="RefSeq" id="WP_107116109.1">
    <property type="nucleotide sequence ID" value="NZ_BCMK01000160.1"/>
</dbReference>
<dbReference type="GeneID" id="69811057"/>
<keyword evidence="4" id="KW-0802">TPR repeat</keyword>